<proteinExistence type="inferred from homology"/>
<dbReference type="AlphaFoldDB" id="A0A9W5TE07"/>
<reference evidence="2" key="1">
    <citation type="submission" date="2019-12" db="EMBL/GenBank/DDBJ databases">
        <title>Genome sequence of Babesia ovis.</title>
        <authorList>
            <person name="Yamagishi J."/>
            <person name="Sevinc F."/>
            <person name="Xuan X."/>
        </authorList>
    </citation>
    <scope>NUCLEOTIDE SEQUENCE</scope>
    <source>
        <strain evidence="2">Selcuk</strain>
    </source>
</reference>
<keyword evidence="1" id="KW-0539">Nucleus</keyword>
<dbReference type="InterPro" id="IPR009400">
    <property type="entry name" value="TFIIH_TTDA/Tfb5"/>
</dbReference>
<keyword evidence="1" id="KW-0804">Transcription</keyword>
<dbReference type="OrthoDB" id="354at2759"/>
<gene>
    <name evidence="2" type="ORF">BaOVIS_031950</name>
</gene>
<dbReference type="GO" id="GO:0006289">
    <property type="term" value="P:nucleotide-excision repair"/>
    <property type="evidence" value="ECO:0007669"/>
    <property type="project" value="InterPro"/>
</dbReference>
<protein>
    <recommendedName>
        <fullName evidence="1">General transcription and DNA repair factor IIH subunit TFB5</fullName>
    </recommendedName>
</protein>
<accession>A0A9W5TE07</accession>
<evidence type="ECO:0000313" key="3">
    <source>
        <dbReference type="Proteomes" id="UP001057455"/>
    </source>
</evidence>
<comment type="function">
    <text evidence="1">In NER, TFIIH acts by opening DNA around the lesion to allow the excision of the damaged oligonucleotide and its replacement by a new DNA fragment. In transcription, TFIIH has an essential role in transcription initiation. When the pre-initiation complex (PIC) has been established, TFIIH is required for promoter opening and promoter escape.</text>
</comment>
<dbReference type="SMART" id="SM01395">
    <property type="entry name" value="Tbf5"/>
    <property type="match status" value="1"/>
</dbReference>
<comment type="subunit">
    <text evidence="1">Component of the 7-subunit TFIIH core complex.</text>
</comment>
<name>A0A9W5TE07_BABOV</name>
<keyword evidence="1" id="KW-0805">Transcription regulation</keyword>
<dbReference type="GO" id="GO:0006367">
    <property type="term" value="P:transcription initiation at RNA polymerase II promoter"/>
    <property type="evidence" value="ECO:0007669"/>
    <property type="project" value="UniProtKB-UniRule"/>
</dbReference>
<dbReference type="Proteomes" id="UP001057455">
    <property type="component" value="Unassembled WGS sequence"/>
</dbReference>
<keyword evidence="1" id="KW-0234">DNA repair</keyword>
<dbReference type="SUPFAM" id="SSF142897">
    <property type="entry name" value="TFB5-like"/>
    <property type="match status" value="1"/>
</dbReference>
<organism evidence="2 3">
    <name type="scientific">Babesia ovis</name>
    <dbReference type="NCBI Taxonomy" id="5869"/>
    <lineage>
        <taxon>Eukaryota</taxon>
        <taxon>Sar</taxon>
        <taxon>Alveolata</taxon>
        <taxon>Apicomplexa</taxon>
        <taxon>Aconoidasida</taxon>
        <taxon>Piroplasmida</taxon>
        <taxon>Babesiidae</taxon>
        <taxon>Babesia</taxon>
    </lineage>
</organism>
<dbReference type="Pfam" id="PF06331">
    <property type="entry name" value="Tfb5"/>
    <property type="match status" value="1"/>
</dbReference>
<comment type="caution">
    <text evidence="2">The sequence shown here is derived from an EMBL/GenBank/DDBJ whole genome shotgun (WGS) entry which is preliminary data.</text>
</comment>
<keyword evidence="1" id="KW-0227">DNA damage</keyword>
<comment type="subcellular location">
    <subcellularLocation>
        <location evidence="1">Nucleus</location>
    </subcellularLocation>
</comment>
<comment type="similarity">
    <text evidence="1">Belongs to the TFB5 family.</text>
</comment>
<keyword evidence="3" id="KW-1185">Reference proteome</keyword>
<sequence>MDSASLSGGEGCGFESHHARLLSGFPLLKMVSALRGILVKCDPPTMEIVRQINETRHFIIEQIDESVALCQDTVFEFLKEEVTRRLEFAERLTPADAKAAATDGA</sequence>
<dbReference type="InterPro" id="IPR035935">
    <property type="entry name" value="TFB5-like_sf"/>
</dbReference>
<evidence type="ECO:0000256" key="1">
    <source>
        <dbReference type="RuleBase" id="RU368032"/>
    </source>
</evidence>
<dbReference type="Gene3D" id="3.30.70.1220">
    <property type="entry name" value="TFB5-like"/>
    <property type="match status" value="1"/>
</dbReference>
<evidence type="ECO:0000313" key="2">
    <source>
        <dbReference type="EMBL" id="GFE55791.1"/>
    </source>
</evidence>
<dbReference type="GO" id="GO:0000439">
    <property type="term" value="C:transcription factor TFIIH core complex"/>
    <property type="evidence" value="ECO:0007669"/>
    <property type="project" value="UniProtKB-UniRule"/>
</dbReference>
<dbReference type="EMBL" id="BLIY01000024">
    <property type="protein sequence ID" value="GFE55791.1"/>
    <property type="molecule type" value="Genomic_DNA"/>
</dbReference>